<dbReference type="Proteomes" id="UP000426328">
    <property type="component" value="Chromosome"/>
</dbReference>
<reference evidence="9 12" key="1">
    <citation type="submission" date="2019-10" db="EMBL/GenBank/DDBJ databases">
        <title>Comparative genomics of sulfur disproportionating microorganisms.</title>
        <authorList>
            <person name="Ward L.M."/>
            <person name="Bertran E."/>
            <person name="Johnston D."/>
        </authorList>
    </citation>
    <scope>NUCLEOTIDE SEQUENCE [LARGE SCALE GENOMIC DNA]</scope>
    <source>
        <strain evidence="9 12">DSM 3772</strain>
    </source>
</reference>
<evidence type="ECO:0000256" key="2">
    <source>
        <dbReference type="ARBA" id="ARBA00001936"/>
    </source>
</evidence>
<dbReference type="GeneID" id="42779255"/>
<evidence type="ECO:0000256" key="4">
    <source>
        <dbReference type="ARBA" id="ARBA00011738"/>
    </source>
</evidence>
<gene>
    <name evidence="10" type="ORF">D1866_05915</name>
    <name evidence="9" type="ORF">GFB69_08910</name>
</gene>
<keyword evidence="6" id="KW-0479">Metal-binding</keyword>
<dbReference type="GO" id="GO:0002953">
    <property type="term" value="F:5'-deoxynucleotidase activity"/>
    <property type="evidence" value="ECO:0007669"/>
    <property type="project" value="UniProtKB-EC"/>
</dbReference>
<dbReference type="InterPro" id="IPR006674">
    <property type="entry name" value="HD_domain"/>
</dbReference>
<evidence type="ECO:0000256" key="3">
    <source>
        <dbReference type="ARBA" id="ARBA00001941"/>
    </source>
</evidence>
<sequence>MDLERMIVASKNLVRTGWMQKGIPPAIGETVADHSFEAAVIAYYLARKLGEKGINVNPDHAAVLALFHDAGESVLGDLPKWTTERINKKDAEKEAFDEFGFGKELFVEFKEQKTIESKIAKISDRLSTYLQSERYMKQGYEVKEIAESYLPEIEKMISDYPISLIKDFIENVIRSKAFKE</sequence>
<dbReference type="SMART" id="SM00471">
    <property type="entry name" value="HDc"/>
    <property type="match status" value="1"/>
</dbReference>
<dbReference type="InterPro" id="IPR003607">
    <property type="entry name" value="HD/PDEase_dom"/>
</dbReference>
<organism evidence="10 11">
    <name type="scientific">Acidianus ambivalens</name>
    <name type="common">Desulfurolobus ambivalens</name>
    <dbReference type="NCBI Taxonomy" id="2283"/>
    <lineage>
        <taxon>Archaea</taxon>
        <taxon>Thermoproteota</taxon>
        <taxon>Thermoprotei</taxon>
        <taxon>Sulfolobales</taxon>
        <taxon>Sulfolobaceae</taxon>
        <taxon>Acidianus</taxon>
    </lineage>
</organism>
<dbReference type="RefSeq" id="WP_152942046.1">
    <property type="nucleotide sequence ID" value="NZ_CP045482.1"/>
</dbReference>
<evidence type="ECO:0000259" key="8">
    <source>
        <dbReference type="SMART" id="SM00471"/>
    </source>
</evidence>
<comment type="cofactor">
    <cofactor evidence="3">
        <name>Co(2+)</name>
        <dbReference type="ChEBI" id="CHEBI:48828"/>
    </cofactor>
</comment>
<evidence type="ECO:0000313" key="10">
    <source>
        <dbReference type="EMBL" id="QGR21579.1"/>
    </source>
</evidence>
<dbReference type="Pfam" id="PF13023">
    <property type="entry name" value="HD_3"/>
    <property type="match status" value="1"/>
</dbReference>
<keyword evidence="7" id="KW-0378">Hydrolase</keyword>
<proteinExistence type="predicted"/>
<dbReference type="CDD" id="cd00077">
    <property type="entry name" value="HDc"/>
    <property type="match status" value="1"/>
</dbReference>
<reference evidence="10 11" key="2">
    <citation type="submission" date="2019-10" db="EMBL/GenBank/DDBJ databases">
        <title>Genome Sequences from Six Type Strain Members of the Archaeal Family Sulfolobaceae: Acidianus ambivalens, Acidianus infernus, Metallosphaera prunae, Stygiolobus azoricus, Sulfolobus metallicus, and Sulfurisphaera ohwakuensis.</title>
        <authorList>
            <person name="Counts J.A."/>
            <person name="Kelly R.M."/>
        </authorList>
    </citation>
    <scope>NUCLEOTIDE SEQUENCE [LARGE SCALE GENOMIC DNA]</scope>
    <source>
        <strain evidence="10 11">LEI 10</strain>
    </source>
</reference>
<dbReference type="EMBL" id="WHYS01000002">
    <property type="protein sequence ID" value="MQL55856.1"/>
    <property type="molecule type" value="Genomic_DNA"/>
</dbReference>
<comment type="subunit">
    <text evidence="4">Homodimer.</text>
</comment>
<accession>A0A650CUR5</accession>
<name>A0A650CUR5_ACIAM</name>
<dbReference type="GO" id="GO:0046872">
    <property type="term" value="F:metal ion binding"/>
    <property type="evidence" value="ECO:0007669"/>
    <property type="project" value="UniProtKB-KW"/>
</dbReference>
<evidence type="ECO:0000256" key="5">
    <source>
        <dbReference type="ARBA" id="ARBA00012964"/>
    </source>
</evidence>
<protein>
    <recommendedName>
        <fullName evidence="5">5'-deoxynucleotidase</fullName>
        <ecNumber evidence="5">3.1.3.89</ecNumber>
    </recommendedName>
</protein>
<dbReference type="EC" id="3.1.3.89" evidence="5"/>
<evidence type="ECO:0000313" key="9">
    <source>
        <dbReference type="EMBL" id="MQL55856.1"/>
    </source>
</evidence>
<dbReference type="Gene3D" id="1.10.3210.10">
    <property type="entry name" value="Hypothetical protein af1432"/>
    <property type="match status" value="1"/>
</dbReference>
<dbReference type="KEGG" id="aamb:D1866_05915"/>
<dbReference type="SUPFAM" id="SSF109604">
    <property type="entry name" value="HD-domain/PDEase-like"/>
    <property type="match status" value="1"/>
</dbReference>
<evidence type="ECO:0000256" key="7">
    <source>
        <dbReference type="ARBA" id="ARBA00022801"/>
    </source>
</evidence>
<evidence type="ECO:0000256" key="6">
    <source>
        <dbReference type="ARBA" id="ARBA00022723"/>
    </source>
</evidence>
<dbReference type="EMBL" id="CP045482">
    <property type="protein sequence ID" value="QGR21579.1"/>
    <property type="molecule type" value="Genomic_DNA"/>
</dbReference>
<comment type="catalytic activity">
    <reaction evidence="1">
        <text>a 2'-deoxyribonucleoside 5'-phosphate + H2O = a 2'-deoxyribonucleoside + phosphate</text>
        <dbReference type="Rhea" id="RHEA:36167"/>
        <dbReference type="ChEBI" id="CHEBI:15377"/>
        <dbReference type="ChEBI" id="CHEBI:18274"/>
        <dbReference type="ChEBI" id="CHEBI:43474"/>
        <dbReference type="ChEBI" id="CHEBI:65317"/>
        <dbReference type="EC" id="3.1.3.89"/>
    </reaction>
</comment>
<evidence type="ECO:0000313" key="12">
    <source>
        <dbReference type="Proteomes" id="UP000474054"/>
    </source>
</evidence>
<dbReference type="PANTHER" id="PTHR11845">
    <property type="entry name" value="5'-DEOXYNUCLEOTIDASE HDDC2"/>
    <property type="match status" value="1"/>
</dbReference>
<dbReference type="PANTHER" id="PTHR11845:SF13">
    <property type="entry name" value="5'-DEOXYNUCLEOTIDASE HDDC2"/>
    <property type="match status" value="1"/>
</dbReference>
<comment type="cofactor">
    <cofactor evidence="2">
        <name>Mn(2+)</name>
        <dbReference type="ChEBI" id="CHEBI:29035"/>
    </cofactor>
</comment>
<dbReference type="AlphaFoldDB" id="A0A650CUR5"/>
<evidence type="ECO:0000313" key="11">
    <source>
        <dbReference type="Proteomes" id="UP000426328"/>
    </source>
</evidence>
<evidence type="ECO:0000256" key="1">
    <source>
        <dbReference type="ARBA" id="ARBA00001638"/>
    </source>
</evidence>
<dbReference type="InterPro" id="IPR039356">
    <property type="entry name" value="YfbR/HDDC2"/>
</dbReference>
<dbReference type="Proteomes" id="UP000474054">
    <property type="component" value="Unassembled WGS sequence"/>
</dbReference>
<feature type="domain" description="HD/PDEase" evidence="8">
    <location>
        <begin position="27"/>
        <end position="138"/>
    </location>
</feature>
<keyword evidence="11" id="KW-1185">Reference proteome</keyword>